<dbReference type="PANTHER" id="PTHR28583:SF4">
    <property type="entry name" value="N-ACYLETHANOLAMINE-HYDROLYZING ACID AMIDASE"/>
    <property type="match status" value="1"/>
</dbReference>
<proteinExistence type="predicted"/>
<keyword evidence="1" id="KW-0472">Membrane</keyword>
<dbReference type="PANTHER" id="PTHR28583">
    <property type="entry name" value="ACID AMIDASE"/>
    <property type="match status" value="1"/>
</dbReference>
<dbReference type="Proteomes" id="UP001149090">
    <property type="component" value="Unassembled WGS sequence"/>
</dbReference>
<feature type="signal peptide" evidence="2">
    <location>
        <begin position="1"/>
        <end position="16"/>
    </location>
</feature>
<accession>A0A9Q0RC35</accession>
<evidence type="ECO:0000256" key="1">
    <source>
        <dbReference type="SAM" id="Phobius"/>
    </source>
</evidence>
<dbReference type="OrthoDB" id="5273684at2759"/>
<keyword evidence="2" id="KW-0732">Signal</keyword>
<protein>
    <submittedName>
        <fullName evidence="3">N-acylethanolamine-hydrolyzing acid amidase</fullName>
    </submittedName>
</protein>
<keyword evidence="1" id="KW-1133">Transmembrane helix</keyword>
<reference evidence="3" key="1">
    <citation type="submission" date="2022-10" db="EMBL/GenBank/DDBJ databases">
        <title>Novel sulphate-reducing endosymbionts in the free-living metamonad Anaeramoeba.</title>
        <authorList>
            <person name="Jerlstrom-Hultqvist J."/>
            <person name="Cepicka I."/>
            <person name="Gallot-Lavallee L."/>
            <person name="Salas-Leiva D."/>
            <person name="Curtis B.A."/>
            <person name="Zahonova K."/>
            <person name="Pipaliya S."/>
            <person name="Dacks J."/>
            <person name="Roger A.J."/>
        </authorList>
    </citation>
    <scope>NUCLEOTIDE SEQUENCE</scope>
    <source>
        <strain evidence="3">BMAN</strain>
    </source>
</reference>
<dbReference type="AlphaFoldDB" id="A0A9Q0RC35"/>
<gene>
    <name evidence="3" type="ORF">M0811_00771</name>
</gene>
<name>A0A9Q0RC35_ANAIG</name>
<evidence type="ECO:0000256" key="2">
    <source>
        <dbReference type="SAM" id="SignalP"/>
    </source>
</evidence>
<keyword evidence="4" id="KW-1185">Reference proteome</keyword>
<evidence type="ECO:0000313" key="3">
    <source>
        <dbReference type="EMBL" id="KAJ5074143.1"/>
    </source>
</evidence>
<dbReference type="EMBL" id="JAPDFW010000070">
    <property type="protein sequence ID" value="KAJ5074143.1"/>
    <property type="molecule type" value="Genomic_DNA"/>
</dbReference>
<comment type="caution">
    <text evidence="3">The sequence shown here is derived from an EMBL/GenBank/DDBJ whole genome shotgun (WGS) entry which is preliminary data.</text>
</comment>
<dbReference type="Gene3D" id="3.60.60.10">
    <property type="entry name" value="Penicillin V Acylase, Chain A"/>
    <property type="match status" value="1"/>
</dbReference>
<feature type="chain" id="PRO_5040405671" evidence="2">
    <location>
        <begin position="17"/>
        <end position="445"/>
    </location>
</feature>
<organism evidence="3 4">
    <name type="scientific">Anaeramoeba ignava</name>
    <name type="common">Anaerobic marine amoeba</name>
    <dbReference type="NCBI Taxonomy" id="1746090"/>
    <lineage>
        <taxon>Eukaryota</taxon>
        <taxon>Metamonada</taxon>
        <taxon>Anaeramoebidae</taxon>
        <taxon>Anaeramoeba</taxon>
    </lineage>
</organism>
<sequence length="445" mass="49640">MEKAIIFLILLLTILTAPPVDVPVFNVDLDGDAFHRWDQVLSNYNVEDLESFVTLVKSISPLLQSAYDSFWTSWLFNNTDYVFGTELSAELNGVANYTGIAFKDIVEVNLIYELTAYCSILVGYDQNHVPFISHNEDYSLGTSMLRKLVTRINFQKGGATVFTGVTYAGLVGSRAVHKDGAFAIVQDQRDAGGNLSQNFASLMTGGKPIFVLIRQAGEDCDNFSCAFDFLNNTQVGSPCYLGICGTQPNEGYVITRSHYQSDIVNQTFDGTYDWYLYEGNSDLNTNPPPYDIRREVANNYMRVAEQSTWNTNSVFYFMNIYPIRKERTVWNIISVPNTSFVQVKVLECAPVYDPANQIIDCTSCSPTCNQGVCSEYQGKCSCNFGFSGDYCDVLDGYTPQPTTESTSDKDNVARGISITSIVILSVVVTILLVMIFKKSKKYDKI</sequence>
<evidence type="ECO:0000313" key="4">
    <source>
        <dbReference type="Proteomes" id="UP001149090"/>
    </source>
</evidence>
<keyword evidence="1" id="KW-0812">Transmembrane</keyword>
<dbReference type="OMA" id="GIRCMDK"/>
<feature type="transmembrane region" description="Helical" evidence="1">
    <location>
        <begin position="415"/>
        <end position="436"/>
    </location>
</feature>
<dbReference type="Gene3D" id="2.10.25.10">
    <property type="entry name" value="Laminin"/>
    <property type="match status" value="1"/>
</dbReference>
<dbReference type="GO" id="GO:0016810">
    <property type="term" value="F:hydrolase activity, acting on carbon-nitrogen (but not peptide) bonds"/>
    <property type="evidence" value="ECO:0007669"/>
    <property type="project" value="TreeGrafter"/>
</dbReference>